<protein>
    <submittedName>
        <fullName evidence="2">Uncharacterized protein</fullName>
    </submittedName>
</protein>
<keyword evidence="1" id="KW-0472">Membrane</keyword>
<evidence type="ECO:0000256" key="1">
    <source>
        <dbReference type="SAM" id="Phobius"/>
    </source>
</evidence>
<sequence>MIKGKEEASSISGSYFLLCTIFCTLISLVLVLGVIHFTPVSEVLVNHSKSVLAKDFSELDYYEQLLVERLVREKALVTVDSLWSMQVSFYQTIVSLLIGLNAAILAIAFLIIRSSSRTEAVSEAKQQINDYTGSSVFTKLVEKKAKKEISKINSTYDDLLDSFDEIALRMQALEGNVKAIGEKVSLLDKSDDSAADQTKTLTE</sequence>
<dbReference type="Proteomes" id="UP001211689">
    <property type="component" value="Unassembled WGS sequence"/>
</dbReference>
<evidence type="ECO:0000313" key="3">
    <source>
        <dbReference type="Proteomes" id="UP001211689"/>
    </source>
</evidence>
<dbReference type="RefSeq" id="WP_271470823.1">
    <property type="nucleotide sequence ID" value="NZ_JANEWF010000009.1"/>
</dbReference>
<reference evidence="2 3" key="1">
    <citation type="submission" date="2022-07" db="EMBL/GenBank/DDBJ databases">
        <title>Genome Analysis of Selected Gammaproteobacteria from Nigerian Food snails.</title>
        <authorList>
            <person name="Okafor A.C."/>
        </authorList>
    </citation>
    <scope>NUCLEOTIDE SEQUENCE [LARGE SCALE GENOMIC DNA]</scope>
    <source>
        <strain evidence="2 3">Awg 2</strain>
    </source>
</reference>
<gene>
    <name evidence="2" type="ORF">NNO07_11310</name>
</gene>
<name>A0ABT4Y476_METRE</name>
<organism evidence="2 3">
    <name type="scientific">Metapseudomonas resinovorans</name>
    <name type="common">Pseudomonas resinovorans</name>
    <dbReference type="NCBI Taxonomy" id="53412"/>
    <lineage>
        <taxon>Bacteria</taxon>
        <taxon>Pseudomonadati</taxon>
        <taxon>Pseudomonadota</taxon>
        <taxon>Gammaproteobacteria</taxon>
        <taxon>Pseudomonadales</taxon>
        <taxon>Pseudomonadaceae</taxon>
        <taxon>Metapseudomonas</taxon>
    </lineage>
</organism>
<keyword evidence="3" id="KW-1185">Reference proteome</keyword>
<keyword evidence="1" id="KW-0812">Transmembrane</keyword>
<evidence type="ECO:0000313" key="2">
    <source>
        <dbReference type="EMBL" id="MDA8483660.1"/>
    </source>
</evidence>
<proteinExistence type="predicted"/>
<accession>A0ABT4Y476</accession>
<comment type="caution">
    <text evidence="2">The sequence shown here is derived from an EMBL/GenBank/DDBJ whole genome shotgun (WGS) entry which is preliminary data.</text>
</comment>
<feature type="transmembrane region" description="Helical" evidence="1">
    <location>
        <begin position="89"/>
        <end position="112"/>
    </location>
</feature>
<keyword evidence="1" id="KW-1133">Transmembrane helix</keyword>
<feature type="transmembrane region" description="Helical" evidence="1">
    <location>
        <begin position="12"/>
        <end position="37"/>
    </location>
</feature>
<dbReference type="EMBL" id="JANEWF010000009">
    <property type="protein sequence ID" value="MDA8483660.1"/>
    <property type="molecule type" value="Genomic_DNA"/>
</dbReference>